<dbReference type="PROSITE" id="PS51012">
    <property type="entry name" value="ABC_TM2"/>
    <property type="match status" value="1"/>
</dbReference>
<feature type="domain" description="ABC transmembrane type-2" evidence="6">
    <location>
        <begin position="406"/>
        <end position="642"/>
    </location>
</feature>
<dbReference type="Pfam" id="PF00005">
    <property type="entry name" value="ABC_tran"/>
    <property type="match status" value="1"/>
</dbReference>
<evidence type="ECO:0000256" key="2">
    <source>
        <dbReference type="ARBA" id="ARBA00022692"/>
    </source>
</evidence>
<comment type="subcellular location">
    <subcellularLocation>
        <location evidence="1">Membrane</location>
        <topology evidence="1">Multi-pass membrane protein</topology>
    </subcellularLocation>
</comment>
<gene>
    <name evidence="7" type="ORF">ABMA28_009963</name>
</gene>
<proteinExistence type="predicted"/>
<dbReference type="InterPro" id="IPR047817">
    <property type="entry name" value="ABC2_TM_bact-type"/>
</dbReference>
<reference evidence="7 8" key="1">
    <citation type="submission" date="2024-06" db="EMBL/GenBank/DDBJ databases">
        <title>A chromosome-level genome assembly of beet webworm, Loxostege sticticalis.</title>
        <authorList>
            <person name="Zhang Y."/>
        </authorList>
    </citation>
    <scope>NUCLEOTIDE SEQUENCE [LARGE SCALE GENOMIC DNA]</scope>
    <source>
        <strain evidence="7">AQ028</strain>
        <tissue evidence="7">Male pupae</tissue>
    </source>
</reference>
<feature type="transmembrane region" description="Helical" evidence="5">
    <location>
        <begin position="448"/>
        <end position="472"/>
    </location>
</feature>
<keyword evidence="2 5" id="KW-0812">Transmembrane</keyword>
<evidence type="ECO:0000313" key="7">
    <source>
        <dbReference type="EMBL" id="KAL0811581.1"/>
    </source>
</evidence>
<keyword evidence="3 5" id="KW-1133">Transmembrane helix</keyword>
<dbReference type="SUPFAM" id="SSF52540">
    <property type="entry name" value="P-loop containing nucleoside triphosphate hydrolases"/>
    <property type="match status" value="1"/>
</dbReference>
<evidence type="ECO:0000256" key="1">
    <source>
        <dbReference type="ARBA" id="ARBA00004141"/>
    </source>
</evidence>
<evidence type="ECO:0000256" key="3">
    <source>
        <dbReference type="ARBA" id="ARBA00022989"/>
    </source>
</evidence>
<feature type="transmembrane region" description="Helical" evidence="5">
    <location>
        <begin position="492"/>
        <end position="519"/>
    </location>
</feature>
<protein>
    <recommendedName>
        <fullName evidence="6">ABC transmembrane type-2 domain-containing protein</fullName>
    </recommendedName>
</protein>
<feature type="transmembrane region" description="Helical" evidence="5">
    <location>
        <begin position="584"/>
        <end position="606"/>
    </location>
</feature>
<feature type="transmembrane region" description="Helical" evidence="5">
    <location>
        <begin position="618"/>
        <end position="639"/>
    </location>
</feature>
<dbReference type="Gene3D" id="3.40.50.300">
    <property type="entry name" value="P-loop containing nucleotide triphosphate hydrolases"/>
    <property type="match status" value="1"/>
</dbReference>
<dbReference type="AlphaFoldDB" id="A0ABD0SCX4"/>
<dbReference type="InterPro" id="IPR027417">
    <property type="entry name" value="P-loop_NTPase"/>
</dbReference>
<dbReference type="Proteomes" id="UP001549921">
    <property type="component" value="Unassembled WGS sequence"/>
</dbReference>
<dbReference type="PRINTS" id="PR00164">
    <property type="entry name" value="ABC2TRNSPORT"/>
</dbReference>
<evidence type="ECO:0000313" key="8">
    <source>
        <dbReference type="Proteomes" id="UP001549921"/>
    </source>
</evidence>
<keyword evidence="4 5" id="KW-0472">Membrane</keyword>
<sequence>MPQEIALYGEFTIRETMMYFGWIFGMETREIVERLRFLLDFLDLPSENRMVKNLSGGQQRRVSFAVALMHDPELLILDEPTVGVDPLLRQSIWMHLVRITSSGDKTVIITTHYIEEARQAHCIGLMRSGRLLAEESPQALLTMYSCISLEDVFLKLSRKQGQTNPVVELNVSGGGLGLNKLSKREEAPYAAEDAQVVGLNFQAINQSKEVLIVENGVGSNGDLPGKVTEAVTNECKDCGNCFNLTSRGKIKALIQKNFLRMWRNIGVMLFIFVLPVMQVILFCLAIGRDPTELKLAIVNDDVRIIDGDCSFNSSCSMKNLSCRYLSHLTEHTRQIYYPDREAALAAVREGDAWGVLYFNENYTDSLVARLALADTADNETISSSEIQVWLDMSNQQIGLMLNRDIQFSYRDFAKDLLETCNYNPKLGDIPIDFMDPIYGNKDPSFTDFVAPGVILTIVFFLAVALTSSALIVERMEGLLDRSWVAGVSPGEILFSHVVTQFVVMCGQTALVLIFMILVFEVENNGNIFYVILLTILQGLCGMCFGFVISAACELERNAIQLALGSFYPTLLLSGVIWPIEGMPFVLRYISLCLPLTLATTSLRSILTRGWPLTDPDVYMGFVSTLIWIALFLTITLTILKVKKN</sequence>
<dbReference type="Pfam" id="PF12698">
    <property type="entry name" value="ABC2_membrane_3"/>
    <property type="match status" value="1"/>
</dbReference>
<name>A0ABD0SCX4_LOXSC</name>
<dbReference type="InterPro" id="IPR003439">
    <property type="entry name" value="ABC_transporter-like_ATP-bd"/>
</dbReference>
<evidence type="ECO:0000259" key="6">
    <source>
        <dbReference type="PROSITE" id="PS51012"/>
    </source>
</evidence>
<feature type="transmembrane region" description="Helical" evidence="5">
    <location>
        <begin position="557"/>
        <end position="577"/>
    </location>
</feature>
<dbReference type="InterPro" id="IPR000412">
    <property type="entry name" value="ABC_2_transport"/>
</dbReference>
<feature type="transmembrane region" description="Helical" evidence="5">
    <location>
        <begin position="526"/>
        <end position="551"/>
    </location>
</feature>
<dbReference type="GO" id="GO:0016020">
    <property type="term" value="C:membrane"/>
    <property type="evidence" value="ECO:0007669"/>
    <property type="project" value="UniProtKB-SubCell"/>
</dbReference>
<accession>A0ABD0SCX4</accession>
<feature type="transmembrane region" description="Helical" evidence="5">
    <location>
        <begin position="265"/>
        <end position="287"/>
    </location>
</feature>
<evidence type="ECO:0000256" key="5">
    <source>
        <dbReference type="SAM" id="Phobius"/>
    </source>
</evidence>
<dbReference type="PANTHER" id="PTHR43038">
    <property type="entry name" value="ATP-BINDING CASSETTE, SUB-FAMILY H, MEMBER 1"/>
    <property type="match status" value="1"/>
</dbReference>
<dbReference type="InterPro" id="IPR013525">
    <property type="entry name" value="ABC2_TM"/>
</dbReference>
<evidence type="ECO:0000256" key="4">
    <source>
        <dbReference type="ARBA" id="ARBA00023136"/>
    </source>
</evidence>
<dbReference type="PANTHER" id="PTHR43038:SF3">
    <property type="entry name" value="ABC TRANSPORTER G FAMILY MEMBER 20 ISOFORM X1"/>
    <property type="match status" value="1"/>
</dbReference>
<dbReference type="EMBL" id="JBEDNZ010000024">
    <property type="protein sequence ID" value="KAL0811581.1"/>
    <property type="molecule type" value="Genomic_DNA"/>
</dbReference>
<organism evidence="7 8">
    <name type="scientific">Loxostege sticticalis</name>
    <name type="common">Beet webworm moth</name>
    <dbReference type="NCBI Taxonomy" id="481309"/>
    <lineage>
        <taxon>Eukaryota</taxon>
        <taxon>Metazoa</taxon>
        <taxon>Ecdysozoa</taxon>
        <taxon>Arthropoda</taxon>
        <taxon>Hexapoda</taxon>
        <taxon>Insecta</taxon>
        <taxon>Pterygota</taxon>
        <taxon>Neoptera</taxon>
        <taxon>Endopterygota</taxon>
        <taxon>Lepidoptera</taxon>
        <taxon>Glossata</taxon>
        <taxon>Ditrysia</taxon>
        <taxon>Pyraloidea</taxon>
        <taxon>Crambidae</taxon>
        <taxon>Pyraustinae</taxon>
        <taxon>Loxostege</taxon>
    </lineage>
</organism>
<comment type="caution">
    <text evidence="7">The sequence shown here is derived from an EMBL/GenBank/DDBJ whole genome shotgun (WGS) entry which is preliminary data.</text>
</comment>